<reference evidence="3 4" key="1">
    <citation type="journal article" date="2016" name="Nat. Commun.">
        <title>Extremotolerant tardigrade genome and improved radiotolerance of human cultured cells by tardigrade-unique protein.</title>
        <authorList>
            <person name="Hashimoto T."/>
            <person name="Horikawa D.D."/>
            <person name="Saito Y."/>
            <person name="Kuwahara H."/>
            <person name="Kozuka-Hata H."/>
            <person name="Shin-I T."/>
            <person name="Minakuchi Y."/>
            <person name="Ohishi K."/>
            <person name="Motoyama A."/>
            <person name="Aizu T."/>
            <person name="Enomoto A."/>
            <person name="Kondo K."/>
            <person name="Tanaka S."/>
            <person name="Hara Y."/>
            <person name="Koshikawa S."/>
            <person name="Sagara H."/>
            <person name="Miura T."/>
            <person name="Yokobori S."/>
            <person name="Miyagawa K."/>
            <person name="Suzuki Y."/>
            <person name="Kubo T."/>
            <person name="Oyama M."/>
            <person name="Kohara Y."/>
            <person name="Fujiyama A."/>
            <person name="Arakawa K."/>
            <person name="Katayama T."/>
            <person name="Toyoda A."/>
            <person name="Kunieda T."/>
        </authorList>
    </citation>
    <scope>NUCLEOTIDE SEQUENCE [LARGE SCALE GENOMIC DNA]</scope>
    <source>
        <strain evidence="3 4">YOKOZUNA-1</strain>
    </source>
</reference>
<evidence type="ECO:0000313" key="3">
    <source>
        <dbReference type="EMBL" id="GAV07898.1"/>
    </source>
</evidence>
<organism evidence="3 4">
    <name type="scientific">Ramazzottius varieornatus</name>
    <name type="common">Water bear</name>
    <name type="synonym">Tardigrade</name>
    <dbReference type="NCBI Taxonomy" id="947166"/>
    <lineage>
        <taxon>Eukaryota</taxon>
        <taxon>Metazoa</taxon>
        <taxon>Ecdysozoa</taxon>
        <taxon>Tardigrada</taxon>
        <taxon>Eutardigrada</taxon>
        <taxon>Parachela</taxon>
        <taxon>Hypsibioidea</taxon>
        <taxon>Ramazzottiidae</taxon>
        <taxon>Ramazzottius</taxon>
    </lineage>
</organism>
<dbReference type="EMBL" id="BDGG01000016">
    <property type="protein sequence ID" value="GAV07898.1"/>
    <property type="molecule type" value="Genomic_DNA"/>
</dbReference>
<evidence type="ECO:0008006" key="5">
    <source>
        <dbReference type="Google" id="ProtNLM"/>
    </source>
</evidence>
<dbReference type="AlphaFoldDB" id="A0A1D1W6R8"/>
<comment type="similarity">
    <text evidence="1">Belongs to the TCP11 family.</text>
</comment>
<dbReference type="STRING" id="947166.A0A1D1W6R8"/>
<accession>A0A1D1W6R8</accession>
<dbReference type="Pfam" id="PF05794">
    <property type="entry name" value="Tcp11"/>
    <property type="match status" value="1"/>
</dbReference>
<evidence type="ECO:0000256" key="1">
    <source>
        <dbReference type="ARBA" id="ARBA00010954"/>
    </source>
</evidence>
<keyword evidence="4" id="KW-1185">Reference proteome</keyword>
<feature type="region of interest" description="Disordered" evidence="2">
    <location>
        <begin position="16"/>
        <end position="49"/>
    </location>
</feature>
<dbReference type="GO" id="GO:0007165">
    <property type="term" value="P:signal transduction"/>
    <property type="evidence" value="ECO:0007669"/>
    <property type="project" value="TreeGrafter"/>
</dbReference>
<sequence>MNPREIQDQIIAAEQNKRPVPSSSPIRINSGGRSSPGIHLLSPRRSPLPMTPDQLENFLVGEDRLQKMILAHEIAVNDQFKIEDSSSMQGTLEAHVKGTIEQAFWDVLQSSLSKEPPDYTHALILLEEVKETLISFLPDGPRGKQFKESIRDNLDVKHVQQQVANDAFDFREKADFIIVMMGKLCAPARDDEIKRLREIDDIVPLFREVFKVLEEMKVDMLNFTLSQIRPVIYQHSVEYEQQMFDEYLQTQQEPLAMTQEWLKHTALQLLPSSDFSTEPPAGTSDWKVSPTRILKTAFLDLFDTDMTEFPETITVDLPRLLPLLAEASSLVLQAAVLAVTWNTVGNLLAEQPAVKSQLTEEVSVLMGDSVTEEVDLLRRVGEVVLARLKASLPAEVPMHERVLSSLTSQIIDLQRPDNPVRKLIAKRLKEFVEAVLSNMATKVPTALLPVQKQVVRVAGTFAKIFARNQTVFGKYYSQILSALGDELGLKVARPSNNLSPTTAPTE</sequence>
<dbReference type="PANTHER" id="PTHR12832:SF11">
    <property type="entry name" value="LD23868P"/>
    <property type="match status" value="1"/>
</dbReference>
<gene>
    <name evidence="3" type="primary">RvY_17678-1</name>
    <name evidence="3" type="synonym">RvY_17678.1</name>
    <name evidence="3" type="ORF">RvY_17678</name>
</gene>
<dbReference type="InterPro" id="IPR008862">
    <property type="entry name" value="Tcp11"/>
</dbReference>
<proteinExistence type="inferred from homology"/>
<dbReference type="PANTHER" id="PTHR12832">
    <property type="entry name" value="TESTIS-SPECIFIC PROTEIN PBS13 T-COMPLEX 11"/>
    <property type="match status" value="1"/>
</dbReference>
<evidence type="ECO:0000256" key="2">
    <source>
        <dbReference type="SAM" id="MobiDB-lite"/>
    </source>
</evidence>
<feature type="compositionally biased region" description="Polar residues" evidence="2">
    <location>
        <begin position="21"/>
        <end position="33"/>
    </location>
</feature>
<name>A0A1D1W6R8_RAMVA</name>
<evidence type="ECO:0000313" key="4">
    <source>
        <dbReference type="Proteomes" id="UP000186922"/>
    </source>
</evidence>
<comment type="caution">
    <text evidence="3">The sequence shown here is derived from an EMBL/GenBank/DDBJ whole genome shotgun (WGS) entry which is preliminary data.</text>
</comment>
<protein>
    <recommendedName>
        <fullName evidence="5">T-complex protein 11-like protein 1</fullName>
    </recommendedName>
</protein>
<dbReference type="Proteomes" id="UP000186922">
    <property type="component" value="Unassembled WGS sequence"/>
</dbReference>
<dbReference type="OrthoDB" id="276323at2759"/>